<dbReference type="NCBIfam" id="TIGR01994">
    <property type="entry name" value="SUF_scaf_2"/>
    <property type="match status" value="1"/>
</dbReference>
<evidence type="ECO:0000259" key="1">
    <source>
        <dbReference type="Pfam" id="PF01592"/>
    </source>
</evidence>
<dbReference type="Gene3D" id="3.90.1010.10">
    <property type="match status" value="1"/>
</dbReference>
<evidence type="ECO:0000313" key="2">
    <source>
        <dbReference type="EMBL" id="OGK73484.1"/>
    </source>
</evidence>
<dbReference type="GO" id="GO:0051536">
    <property type="term" value="F:iron-sulfur cluster binding"/>
    <property type="evidence" value="ECO:0007669"/>
    <property type="project" value="InterPro"/>
</dbReference>
<dbReference type="AlphaFoldDB" id="A0A1F7L0C6"/>
<dbReference type="EMBL" id="MGBR01000001">
    <property type="protein sequence ID" value="OGK73484.1"/>
    <property type="molecule type" value="Genomic_DNA"/>
</dbReference>
<dbReference type="GO" id="GO:0005506">
    <property type="term" value="F:iron ion binding"/>
    <property type="evidence" value="ECO:0007669"/>
    <property type="project" value="InterPro"/>
</dbReference>
<gene>
    <name evidence="2" type="ORF">A3K52_01665</name>
</gene>
<accession>A0A1F7L0C6</accession>
<dbReference type="GO" id="GO:0016226">
    <property type="term" value="P:iron-sulfur cluster assembly"/>
    <property type="evidence" value="ECO:0007669"/>
    <property type="project" value="InterPro"/>
</dbReference>
<sequence>MSIYQEIILDHFQQPRNAGNIKNPTKTTTVNNSLCGDKIKMDICIKGDKIIDIKFFGKGCVISQASASLLTEHAKGKTKQELKKMTKTDIINLLKIDLGPNRIKCALLPLEALHKLLIE</sequence>
<dbReference type="CDD" id="cd06664">
    <property type="entry name" value="IscU_like"/>
    <property type="match status" value="1"/>
</dbReference>
<protein>
    <submittedName>
        <fullName evidence="2">SUF system NifU family Fe-S cluster assembly protein</fullName>
    </submittedName>
</protein>
<organism evidence="2 3">
    <name type="scientific">Candidatus Roizmanbacteria bacterium RIFOXYD1_FULL_38_12</name>
    <dbReference type="NCBI Taxonomy" id="1802093"/>
    <lineage>
        <taxon>Bacteria</taxon>
        <taxon>Candidatus Roizmaniibacteriota</taxon>
    </lineage>
</organism>
<dbReference type="PANTHER" id="PTHR10093">
    <property type="entry name" value="IRON-SULFUR CLUSTER ASSEMBLY ENZYME NIFU HOMOLOG"/>
    <property type="match status" value="1"/>
</dbReference>
<proteinExistence type="predicted"/>
<evidence type="ECO:0000313" key="3">
    <source>
        <dbReference type="Proteomes" id="UP000177050"/>
    </source>
</evidence>
<feature type="domain" description="NIF system FeS cluster assembly NifU N-terminal" evidence="1">
    <location>
        <begin position="4"/>
        <end position="115"/>
    </location>
</feature>
<dbReference type="SUPFAM" id="SSF82649">
    <property type="entry name" value="SufE/NifU"/>
    <property type="match status" value="1"/>
</dbReference>
<dbReference type="Proteomes" id="UP000177050">
    <property type="component" value="Unassembled WGS sequence"/>
</dbReference>
<name>A0A1F7L0C6_9BACT</name>
<dbReference type="InterPro" id="IPR002871">
    <property type="entry name" value="NIF_FeS_clus_asmbl_NifU_N"/>
</dbReference>
<dbReference type="Pfam" id="PF01592">
    <property type="entry name" value="NifU_N"/>
    <property type="match status" value="1"/>
</dbReference>
<reference evidence="2 3" key="1">
    <citation type="journal article" date="2016" name="Nat. Commun.">
        <title>Thousands of microbial genomes shed light on interconnected biogeochemical processes in an aquifer system.</title>
        <authorList>
            <person name="Anantharaman K."/>
            <person name="Brown C.T."/>
            <person name="Hug L.A."/>
            <person name="Sharon I."/>
            <person name="Castelle C.J."/>
            <person name="Probst A.J."/>
            <person name="Thomas B.C."/>
            <person name="Singh A."/>
            <person name="Wilkins M.J."/>
            <person name="Karaoz U."/>
            <person name="Brodie E.L."/>
            <person name="Williams K.H."/>
            <person name="Hubbard S.S."/>
            <person name="Banfield J.F."/>
        </authorList>
    </citation>
    <scope>NUCLEOTIDE SEQUENCE [LARGE SCALE GENOMIC DNA]</scope>
</reference>
<comment type="caution">
    <text evidence="2">The sequence shown here is derived from an EMBL/GenBank/DDBJ whole genome shotgun (WGS) entry which is preliminary data.</text>
</comment>